<accession>A0ABU4GLP6</accession>
<dbReference type="EMBL" id="JAWONS010000103">
    <property type="protein sequence ID" value="MDW2797172.1"/>
    <property type="molecule type" value="Genomic_DNA"/>
</dbReference>
<evidence type="ECO:0000313" key="1">
    <source>
        <dbReference type="EMBL" id="MDW2797172.1"/>
    </source>
</evidence>
<dbReference type="RefSeq" id="WP_318063433.1">
    <property type="nucleotide sequence ID" value="NZ_JAWONS010000103.1"/>
</dbReference>
<reference evidence="1 2" key="1">
    <citation type="submission" date="2023-10" db="EMBL/GenBank/DDBJ databases">
        <title>A novel Glycoside Hydrolase 43-Like Enzyme from Clostrdium boliviensis is an Endo-xylanase, and a Candidate for Xylooligosaccharides Production from Different Xylan Substrates.</title>
        <authorList>
            <person name="Alvarez M.T."/>
            <person name="Rocabado-Villegas L.R."/>
            <person name="Salas-Veizaga D.M."/>
            <person name="Linares-Pasten J.A."/>
            <person name="Gudmundsdottir E.E."/>
            <person name="Hreggvidsson G.O."/>
            <person name="Adlercreutz P."/>
            <person name="Nordberg Karlsson E."/>
        </authorList>
    </citation>
    <scope>NUCLEOTIDE SEQUENCE [LARGE SCALE GENOMIC DNA]</scope>
    <source>
        <strain evidence="1 2">E-1</strain>
    </source>
</reference>
<comment type="caution">
    <text evidence="1">The sequence shown here is derived from an EMBL/GenBank/DDBJ whole genome shotgun (WGS) entry which is preliminary data.</text>
</comment>
<keyword evidence="2" id="KW-1185">Reference proteome</keyword>
<dbReference type="InterPro" id="IPR052949">
    <property type="entry name" value="PA_immunity-related"/>
</dbReference>
<dbReference type="Pfam" id="PF13599">
    <property type="entry name" value="Pentapeptide_4"/>
    <property type="match status" value="1"/>
</dbReference>
<proteinExistence type="predicted"/>
<gene>
    <name evidence="1" type="ORF">RZO55_06225</name>
</gene>
<dbReference type="PANTHER" id="PTHR42999">
    <property type="entry name" value="ANTIBIOTIC RESISTANCE PROTEIN MCBG"/>
    <property type="match status" value="1"/>
</dbReference>
<dbReference type="Gene3D" id="2.160.20.80">
    <property type="entry name" value="E3 ubiquitin-protein ligase SopA"/>
    <property type="match status" value="1"/>
</dbReference>
<dbReference type="PANTHER" id="PTHR42999:SF1">
    <property type="entry name" value="PENTAPEPTIDE REPEAT-CONTAINING PROTEIN"/>
    <property type="match status" value="1"/>
</dbReference>
<dbReference type="InterPro" id="IPR001646">
    <property type="entry name" value="5peptide_repeat"/>
</dbReference>
<evidence type="ECO:0000313" key="2">
    <source>
        <dbReference type="Proteomes" id="UP001276854"/>
    </source>
</evidence>
<protein>
    <submittedName>
        <fullName evidence="1">Pentapeptide repeat-containing protein</fullName>
    </submittedName>
</protein>
<name>A0ABU4GLP6_9CLOT</name>
<dbReference type="SUPFAM" id="SSF141571">
    <property type="entry name" value="Pentapeptide repeat-like"/>
    <property type="match status" value="1"/>
</dbReference>
<dbReference type="Proteomes" id="UP001276854">
    <property type="component" value="Unassembled WGS sequence"/>
</dbReference>
<organism evidence="1 2">
    <name type="scientific">Clostridium boliviensis</name>
    <dbReference type="NCBI Taxonomy" id="318465"/>
    <lineage>
        <taxon>Bacteria</taxon>
        <taxon>Bacillati</taxon>
        <taxon>Bacillota</taxon>
        <taxon>Clostridia</taxon>
        <taxon>Eubacteriales</taxon>
        <taxon>Clostridiaceae</taxon>
        <taxon>Clostridium</taxon>
    </lineage>
</organism>
<sequence length="219" mass="24994">MKEKLLAPILSGEEELILADTRELYSKIEREEEVRDALLQNIHMTGEDISRMQFSAVIFENCFFQDCSFEKGEFTDVIFRSCDFSNCGFEDCYLNRTEFKSSKGVGTRFCGSTMLHTRISDCNFRYANFDGSKMEHIHFGASDLEGSFLTQCRTKDIVWNQVNLNNASFFKTMLKGMDFTSSTIQNLVLSDECRELKGAVVDLYQAAELAKYLGIVVKS</sequence>